<evidence type="ECO:0000256" key="1">
    <source>
        <dbReference type="SAM" id="MobiDB-lite"/>
    </source>
</evidence>
<feature type="compositionally biased region" description="Basic and acidic residues" evidence="1">
    <location>
        <begin position="12"/>
        <end position="24"/>
    </location>
</feature>
<name>A0A0C9VGU5_SPHS4</name>
<dbReference type="AlphaFoldDB" id="A0A0C9VGU5"/>
<organism evidence="2 3">
    <name type="scientific">Sphaerobolus stellatus (strain SS14)</name>
    <dbReference type="NCBI Taxonomy" id="990650"/>
    <lineage>
        <taxon>Eukaryota</taxon>
        <taxon>Fungi</taxon>
        <taxon>Dikarya</taxon>
        <taxon>Basidiomycota</taxon>
        <taxon>Agaricomycotina</taxon>
        <taxon>Agaricomycetes</taxon>
        <taxon>Phallomycetidae</taxon>
        <taxon>Geastrales</taxon>
        <taxon>Sphaerobolaceae</taxon>
        <taxon>Sphaerobolus</taxon>
    </lineage>
</organism>
<feature type="compositionally biased region" description="Gly residues" evidence="1">
    <location>
        <begin position="27"/>
        <end position="41"/>
    </location>
</feature>
<reference evidence="2 3" key="1">
    <citation type="submission" date="2014-06" db="EMBL/GenBank/DDBJ databases">
        <title>Evolutionary Origins and Diversification of the Mycorrhizal Mutualists.</title>
        <authorList>
            <consortium name="DOE Joint Genome Institute"/>
            <consortium name="Mycorrhizal Genomics Consortium"/>
            <person name="Kohler A."/>
            <person name="Kuo A."/>
            <person name="Nagy L.G."/>
            <person name="Floudas D."/>
            <person name="Copeland A."/>
            <person name="Barry K.W."/>
            <person name="Cichocki N."/>
            <person name="Veneault-Fourrey C."/>
            <person name="LaButti K."/>
            <person name="Lindquist E.A."/>
            <person name="Lipzen A."/>
            <person name="Lundell T."/>
            <person name="Morin E."/>
            <person name="Murat C."/>
            <person name="Riley R."/>
            <person name="Ohm R."/>
            <person name="Sun H."/>
            <person name="Tunlid A."/>
            <person name="Henrissat B."/>
            <person name="Grigoriev I.V."/>
            <person name="Hibbett D.S."/>
            <person name="Martin F."/>
        </authorList>
    </citation>
    <scope>NUCLEOTIDE SEQUENCE [LARGE SCALE GENOMIC DNA]</scope>
    <source>
        <strain evidence="2 3">SS14</strain>
    </source>
</reference>
<dbReference type="EMBL" id="KN837108">
    <property type="protein sequence ID" value="KIJ46254.1"/>
    <property type="molecule type" value="Genomic_DNA"/>
</dbReference>
<gene>
    <name evidence="2" type="ORF">M422DRAFT_29387</name>
</gene>
<dbReference type="HOGENOM" id="CLU_057147_1_0_1"/>
<dbReference type="OrthoDB" id="3365917at2759"/>
<feature type="region of interest" description="Disordered" evidence="1">
    <location>
        <begin position="1"/>
        <end position="118"/>
    </location>
</feature>
<keyword evidence="3" id="KW-1185">Reference proteome</keyword>
<evidence type="ECO:0000313" key="3">
    <source>
        <dbReference type="Proteomes" id="UP000054279"/>
    </source>
</evidence>
<evidence type="ECO:0000313" key="2">
    <source>
        <dbReference type="EMBL" id="KIJ46254.1"/>
    </source>
</evidence>
<protein>
    <submittedName>
        <fullName evidence="2">Unplaced genomic scaffold SPHSTscaffold_33, whole genome shotgun sequence</fullName>
    </submittedName>
</protein>
<dbReference type="Proteomes" id="UP000054279">
    <property type="component" value="Unassembled WGS sequence"/>
</dbReference>
<sequence length="335" mass="33993">MYVPLVSVWLNGDKKKTKSLERRKGGGKGGGGKGGSEGGSSGSSEGSGSSGSSGSSSSGTSSGSSGSSSGSSSSSRGVPVTSGSSNTGTASAASKGTTKIATIPSGQPFAGRTFGGGTRDEIYGTRQYGSGYPGQTVSGVAGRGFPFGFWPLTFGGLGGFAIAHQLNNNHEYGDPTNSSRPGGALLTVPFQPPNSSNNTQTFRLLSDNATLTALIPSIISSCSPASSQNIKATPFTNSSAGPRPEQVIQYYRSSSIALGLDGYNNTSVFSNNTNATDTPLPTIGNQTFLNCLNSTIGNQALLLDDSSNSSAAIGMQFSGYLLTVLVVVHMMRWIV</sequence>
<feature type="compositionally biased region" description="Low complexity" evidence="1">
    <location>
        <begin position="42"/>
        <end position="103"/>
    </location>
</feature>
<accession>A0A0C9VGU5</accession>
<proteinExistence type="predicted"/>